<comment type="caution">
    <text evidence="1">The sequence shown here is derived from an EMBL/GenBank/DDBJ whole genome shotgun (WGS) entry which is preliminary data.</text>
</comment>
<dbReference type="RefSeq" id="WP_068529148.1">
    <property type="nucleotide sequence ID" value="NZ_LVJH01000003.1"/>
</dbReference>
<organism evidence="1 2">
    <name type="scientific">Paenibacillus glacialis</name>
    <dbReference type="NCBI Taxonomy" id="494026"/>
    <lineage>
        <taxon>Bacteria</taxon>
        <taxon>Bacillati</taxon>
        <taxon>Bacillota</taxon>
        <taxon>Bacilli</taxon>
        <taxon>Bacillales</taxon>
        <taxon>Paenibacillaceae</taxon>
        <taxon>Paenibacillus</taxon>
    </lineage>
</organism>
<sequence length="139" mass="15571">MKLYVTVKSLGKRKNVLTKIGIELPVVPTTLRELITEVVNVNVQELKDKQQSTQLIPFLTGAEIEARGENGKVGFGSVYNEQSPDVAKAVETALLAFEDGLYKVFIREEENSLLEAPLKLMEEDEIVFIRFTMLAGSLW</sequence>
<dbReference type="Proteomes" id="UP000076967">
    <property type="component" value="Unassembled WGS sequence"/>
</dbReference>
<reference evidence="1 2" key="1">
    <citation type="submission" date="2016-03" db="EMBL/GenBank/DDBJ databases">
        <title>Draft genome sequence of Paenibacillus glacialis DSM 22343.</title>
        <authorList>
            <person name="Shin S.-K."/>
            <person name="Yi H."/>
        </authorList>
    </citation>
    <scope>NUCLEOTIDE SEQUENCE [LARGE SCALE GENOMIC DNA]</scope>
    <source>
        <strain evidence="1 2">DSM 22343</strain>
    </source>
</reference>
<dbReference type="OrthoDB" id="9808343at2"/>
<name>A0A168N6U5_9BACL</name>
<keyword evidence="2" id="KW-1185">Reference proteome</keyword>
<proteinExistence type="predicted"/>
<dbReference type="AlphaFoldDB" id="A0A168N6U5"/>
<accession>A0A168N6U5</accession>
<dbReference type="STRING" id="494026.PGLA_04200"/>
<evidence type="ECO:0000313" key="1">
    <source>
        <dbReference type="EMBL" id="OAB45460.1"/>
    </source>
</evidence>
<evidence type="ECO:0000313" key="2">
    <source>
        <dbReference type="Proteomes" id="UP000076967"/>
    </source>
</evidence>
<dbReference type="EMBL" id="LVJH01000003">
    <property type="protein sequence ID" value="OAB45460.1"/>
    <property type="molecule type" value="Genomic_DNA"/>
</dbReference>
<gene>
    <name evidence="1" type="ORF">PGLA_04200</name>
</gene>
<protein>
    <submittedName>
        <fullName evidence="1">Uncharacterized protein</fullName>
    </submittedName>
</protein>